<keyword evidence="1" id="KW-0193">Cuticle</keyword>
<dbReference type="PANTHER" id="PTHR12236:SF79">
    <property type="entry name" value="CUTICULAR PROTEIN 50CB-RELATED"/>
    <property type="match status" value="1"/>
</dbReference>
<dbReference type="EMBL" id="HG994587">
    <property type="protein sequence ID" value="CAF3018300.1"/>
    <property type="molecule type" value="Genomic_DNA"/>
</dbReference>
<evidence type="ECO:0000313" key="5">
    <source>
        <dbReference type="Proteomes" id="UP000675881"/>
    </source>
</evidence>
<dbReference type="Proteomes" id="UP000675881">
    <property type="component" value="Chromosome 8"/>
</dbReference>
<proteinExistence type="predicted"/>
<dbReference type="Pfam" id="PF00379">
    <property type="entry name" value="Chitin_bind_4"/>
    <property type="match status" value="1"/>
</dbReference>
<dbReference type="PANTHER" id="PTHR12236">
    <property type="entry name" value="STRUCTURAL CONTITUENT OF CUTICLE"/>
    <property type="match status" value="1"/>
</dbReference>
<name>A0A7R8D3W5_LEPSM</name>
<feature type="compositionally biased region" description="Pro residues" evidence="2">
    <location>
        <begin position="147"/>
        <end position="174"/>
    </location>
</feature>
<feature type="region of interest" description="Disordered" evidence="2">
    <location>
        <begin position="132"/>
        <end position="174"/>
    </location>
</feature>
<evidence type="ECO:0000313" key="4">
    <source>
        <dbReference type="EMBL" id="CAF3018300.1"/>
    </source>
</evidence>
<sequence length="174" mass="19683">MKCSILLFVVVASAVADHPPPAPYQPAPYHPAPAPYRPSPAPYHPAPYKEEEPKNYAYSYDVNEYDEYGNPNIHSKTETRDGYKVEGQYKVQLPDCRTQIVDYYVDEYKQFHADVKYEGQICDDYSVKAHKKPAPYQPAPYKSAPAPYKPAPAPYQPAPYKPAPAPYRPAPYNA</sequence>
<feature type="chain" id="PRO_5043848569" evidence="3">
    <location>
        <begin position="17"/>
        <end position="174"/>
    </location>
</feature>
<dbReference type="GO" id="GO:0031012">
    <property type="term" value="C:extracellular matrix"/>
    <property type="evidence" value="ECO:0007669"/>
    <property type="project" value="TreeGrafter"/>
</dbReference>
<keyword evidence="5" id="KW-1185">Reference proteome</keyword>
<dbReference type="AlphaFoldDB" id="A0A7R8D3W5"/>
<evidence type="ECO:0000256" key="3">
    <source>
        <dbReference type="SAM" id="SignalP"/>
    </source>
</evidence>
<protein>
    <submittedName>
        <fullName evidence="4">(salmon louse) hypothetical protein</fullName>
    </submittedName>
</protein>
<feature type="signal peptide" evidence="3">
    <location>
        <begin position="1"/>
        <end position="16"/>
    </location>
</feature>
<evidence type="ECO:0000256" key="2">
    <source>
        <dbReference type="SAM" id="MobiDB-lite"/>
    </source>
</evidence>
<dbReference type="GO" id="GO:0005615">
    <property type="term" value="C:extracellular space"/>
    <property type="evidence" value="ECO:0007669"/>
    <property type="project" value="TreeGrafter"/>
</dbReference>
<dbReference type="GO" id="GO:0042302">
    <property type="term" value="F:structural constituent of cuticle"/>
    <property type="evidence" value="ECO:0007669"/>
    <property type="project" value="UniProtKB-UniRule"/>
</dbReference>
<dbReference type="InterPro" id="IPR051217">
    <property type="entry name" value="Insect_Cuticle_Struc_Prot"/>
</dbReference>
<organism evidence="4 5">
    <name type="scientific">Lepeophtheirus salmonis</name>
    <name type="common">Salmon louse</name>
    <name type="synonym">Caligus salmonis</name>
    <dbReference type="NCBI Taxonomy" id="72036"/>
    <lineage>
        <taxon>Eukaryota</taxon>
        <taxon>Metazoa</taxon>
        <taxon>Ecdysozoa</taxon>
        <taxon>Arthropoda</taxon>
        <taxon>Crustacea</taxon>
        <taxon>Multicrustacea</taxon>
        <taxon>Hexanauplia</taxon>
        <taxon>Copepoda</taxon>
        <taxon>Siphonostomatoida</taxon>
        <taxon>Caligidae</taxon>
        <taxon>Lepeophtheirus</taxon>
    </lineage>
</organism>
<gene>
    <name evidence="4" type="ORF">LSAA_13934</name>
</gene>
<evidence type="ECO:0000256" key="1">
    <source>
        <dbReference type="ARBA" id="ARBA00022460"/>
    </source>
</evidence>
<reference evidence="4" key="1">
    <citation type="submission" date="2021-02" db="EMBL/GenBank/DDBJ databases">
        <authorList>
            <person name="Bekaert M."/>
        </authorList>
    </citation>
    <scope>NUCLEOTIDE SEQUENCE</scope>
    <source>
        <strain evidence="4">IoA-00</strain>
    </source>
</reference>
<dbReference type="InterPro" id="IPR000618">
    <property type="entry name" value="Insect_cuticle"/>
</dbReference>
<dbReference type="PROSITE" id="PS51155">
    <property type="entry name" value="CHIT_BIND_RR_2"/>
    <property type="match status" value="1"/>
</dbReference>
<dbReference type="OrthoDB" id="6379484at2759"/>
<keyword evidence="3" id="KW-0732">Signal</keyword>
<accession>A0A7R8D3W5</accession>